<gene>
    <name evidence="11" type="ORF">QBC42DRAFT_302707</name>
</gene>
<dbReference type="Pfam" id="PF04616">
    <property type="entry name" value="Glyco_hydro_43"/>
    <property type="match status" value="1"/>
</dbReference>
<reference evidence="11" key="1">
    <citation type="journal article" date="2023" name="Mol. Phylogenet. Evol.">
        <title>Genome-scale phylogeny and comparative genomics of the fungal order Sordariales.</title>
        <authorList>
            <person name="Hensen N."/>
            <person name="Bonometti L."/>
            <person name="Westerberg I."/>
            <person name="Brannstrom I.O."/>
            <person name="Guillou S."/>
            <person name="Cros-Aarteil S."/>
            <person name="Calhoun S."/>
            <person name="Haridas S."/>
            <person name="Kuo A."/>
            <person name="Mondo S."/>
            <person name="Pangilinan J."/>
            <person name="Riley R."/>
            <person name="LaButti K."/>
            <person name="Andreopoulos B."/>
            <person name="Lipzen A."/>
            <person name="Chen C."/>
            <person name="Yan M."/>
            <person name="Daum C."/>
            <person name="Ng V."/>
            <person name="Clum A."/>
            <person name="Steindorff A."/>
            <person name="Ohm R.A."/>
            <person name="Martin F."/>
            <person name="Silar P."/>
            <person name="Natvig D.O."/>
            <person name="Lalanne C."/>
            <person name="Gautier V."/>
            <person name="Ament-Velasquez S.L."/>
            <person name="Kruys A."/>
            <person name="Hutchinson M.I."/>
            <person name="Powell A.J."/>
            <person name="Barry K."/>
            <person name="Miller A.N."/>
            <person name="Grigoriev I.V."/>
            <person name="Debuchy R."/>
            <person name="Gladieux P."/>
            <person name="Hiltunen Thoren M."/>
            <person name="Johannesson H."/>
        </authorList>
    </citation>
    <scope>NUCLEOTIDE SEQUENCE</scope>
    <source>
        <strain evidence="11">PSN324</strain>
    </source>
</reference>
<keyword evidence="5 7" id="KW-0378">Hydrolase</keyword>
<comment type="caution">
    <text evidence="11">The sequence shown here is derived from an EMBL/GenBank/DDBJ whole genome shotgun (WGS) entry which is preliminary data.</text>
</comment>
<evidence type="ECO:0000313" key="12">
    <source>
        <dbReference type="Proteomes" id="UP001321749"/>
    </source>
</evidence>
<comment type="pathway">
    <text evidence="2 7">Glycan metabolism; L-arabinan degradation.</text>
</comment>
<dbReference type="PIRSF" id="PIRSF026534">
    <property type="entry name" value="Endo_alpha-L-arabinosidase"/>
    <property type="match status" value="1"/>
</dbReference>
<evidence type="ECO:0000256" key="5">
    <source>
        <dbReference type="ARBA" id="ARBA00022801"/>
    </source>
</evidence>
<proteinExistence type="inferred from homology"/>
<name>A0AAV9I419_9PEZI</name>
<evidence type="ECO:0000256" key="3">
    <source>
        <dbReference type="ARBA" id="ARBA00009865"/>
    </source>
</evidence>
<dbReference type="InterPro" id="IPR016840">
    <property type="entry name" value="Glyco_hydro_43_endo_a_Ara-ase"/>
</dbReference>
<dbReference type="Proteomes" id="UP001321749">
    <property type="component" value="Unassembled WGS sequence"/>
</dbReference>
<sequence length="338" mass="36216">MVKTSFVGVISLLPSWVSSYALPELCTGVCVNTHDPSIIRRADGTYFRFSTGGKIAIHTAPSITGPWTYKGAALPGGSSINIPGNQDLWAPAISGSSANNYYHLFYSVSTFGSQTSAIGLATSPTLDSGSNTWTDHGSINLTSSPSTPYNAIDPSLIVDPGTQASHLVFGSFWRGIFILPLTTLPNSNPPRFTVQQSPSQAIQLAFDPSDPAIEGPNIYFRDGFFYLFFSKGSCCGYDKSMPAKGKEYRIMVCRSAGVAGPYLDKQGKDCRSGGGTILLESHGWVYGPGGQGVYEDQGGVGGAVLHYHYVDTRVGYQDGQKRFGWNKLGWGDGGWPFV</sequence>
<dbReference type="EMBL" id="MU864932">
    <property type="protein sequence ID" value="KAK4466381.1"/>
    <property type="molecule type" value="Genomic_DNA"/>
</dbReference>
<evidence type="ECO:0000256" key="6">
    <source>
        <dbReference type="ARBA" id="ARBA00023295"/>
    </source>
</evidence>
<comment type="catalytic activity">
    <reaction evidence="1 7">
        <text>Endohydrolysis of (1-&gt;5)-alpha-arabinofuranosidic linkages in (1-&gt;5)-arabinans.</text>
        <dbReference type="EC" id="3.2.1.99"/>
    </reaction>
</comment>
<dbReference type="PANTHER" id="PTHR43301">
    <property type="entry name" value="ARABINAN ENDO-1,5-ALPHA-L-ARABINOSIDASE"/>
    <property type="match status" value="1"/>
</dbReference>
<protein>
    <recommendedName>
        <fullName evidence="4 7">Arabinan endo-1,5-alpha-L-arabinosidase</fullName>
        <ecNumber evidence="4 7">3.2.1.99</ecNumber>
    </recommendedName>
</protein>
<dbReference type="GO" id="GO:0046558">
    <property type="term" value="F:arabinan endo-1,5-alpha-L-arabinosidase activity"/>
    <property type="evidence" value="ECO:0007669"/>
    <property type="project" value="UniProtKB-EC"/>
</dbReference>
<dbReference type="InterPro" id="IPR023296">
    <property type="entry name" value="Glyco_hydro_beta-prop_sf"/>
</dbReference>
<feature type="chain" id="PRO_5043832831" description="Arabinan endo-1,5-alpha-L-arabinosidase" evidence="10">
    <location>
        <begin position="20"/>
        <end position="338"/>
    </location>
</feature>
<evidence type="ECO:0000256" key="7">
    <source>
        <dbReference type="PIRNR" id="PIRNR026534"/>
    </source>
</evidence>
<dbReference type="InterPro" id="IPR050727">
    <property type="entry name" value="GH43_arabinanases"/>
</dbReference>
<dbReference type="SUPFAM" id="SSF75005">
    <property type="entry name" value="Arabinanase/levansucrase/invertase"/>
    <property type="match status" value="1"/>
</dbReference>
<dbReference type="Gene3D" id="2.115.10.20">
    <property type="entry name" value="Glycosyl hydrolase domain, family 43"/>
    <property type="match status" value="1"/>
</dbReference>
<evidence type="ECO:0000256" key="1">
    <source>
        <dbReference type="ARBA" id="ARBA00000375"/>
    </source>
</evidence>
<feature type="active site" description="Proton acceptor" evidence="8">
    <location>
        <position position="35"/>
    </location>
</feature>
<dbReference type="InterPro" id="IPR006710">
    <property type="entry name" value="Glyco_hydro_43"/>
</dbReference>
<keyword evidence="6 7" id="KW-0326">Glycosidase</keyword>
<evidence type="ECO:0000256" key="10">
    <source>
        <dbReference type="SAM" id="SignalP"/>
    </source>
</evidence>
<keyword evidence="12" id="KW-1185">Reference proteome</keyword>
<feature type="signal peptide" evidence="10">
    <location>
        <begin position="1"/>
        <end position="19"/>
    </location>
</feature>
<feature type="active site" description="Proton donor" evidence="8">
    <location>
        <position position="214"/>
    </location>
</feature>
<reference evidence="11" key="2">
    <citation type="submission" date="2023-06" db="EMBL/GenBank/DDBJ databases">
        <authorList>
            <consortium name="Lawrence Berkeley National Laboratory"/>
            <person name="Mondo S.J."/>
            <person name="Hensen N."/>
            <person name="Bonometti L."/>
            <person name="Westerberg I."/>
            <person name="Brannstrom I.O."/>
            <person name="Guillou S."/>
            <person name="Cros-Aarteil S."/>
            <person name="Calhoun S."/>
            <person name="Haridas S."/>
            <person name="Kuo A."/>
            <person name="Pangilinan J."/>
            <person name="Riley R."/>
            <person name="Labutti K."/>
            <person name="Andreopoulos B."/>
            <person name="Lipzen A."/>
            <person name="Chen C."/>
            <person name="Yanf M."/>
            <person name="Daum C."/>
            <person name="Ng V."/>
            <person name="Clum A."/>
            <person name="Steindorff A."/>
            <person name="Ohm R."/>
            <person name="Martin F."/>
            <person name="Silar P."/>
            <person name="Natvig D."/>
            <person name="Lalanne C."/>
            <person name="Gautier V."/>
            <person name="Ament-Velasquez S.L."/>
            <person name="Kruys A."/>
            <person name="Hutchinson M.I."/>
            <person name="Powell A.J."/>
            <person name="Barry K."/>
            <person name="Miller A.N."/>
            <person name="Grigoriev I.V."/>
            <person name="Debuchy R."/>
            <person name="Gladieux P."/>
            <person name="Thoren M.H."/>
            <person name="Johannesson H."/>
        </authorList>
    </citation>
    <scope>NUCLEOTIDE SEQUENCE</scope>
    <source>
        <strain evidence="11">PSN324</strain>
    </source>
</reference>
<evidence type="ECO:0000256" key="4">
    <source>
        <dbReference type="ARBA" id="ARBA00012586"/>
    </source>
</evidence>
<organism evidence="11 12">
    <name type="scientific">Cladorrhinum samala</name>
    <dbReference type="NCBI Taxonomy" id="585594"/>
    <lineage>
        <taxon>Eukaryota</taxon>
        <taxon>Fungi</taxon>
        <taxon>Dikarya</taxon>
        <taxon>Ascomycota</taxon>
        <taxon>Pezizomycotina</taxon>
        <taxon>Sordariomycetes</taxon>
        <taxon>Sordariomycetidae</taxon>
        <taxon>Sordariales</taxon>
        <taxon>Podosporaceae</taxon>
        <taxon>Cladorrhinum</taxon>
    </lineage>
</organism>
<keyword evidence="10" id="KW-0732">Signal</keyword>
<evidence type="ECO:0000256" key="8">
    <source>
        <dbReference type="PIRSR" id="PIRSR606710-1"/>
    </source>
</evidence>
<accession>A0AAV9I419</accession>
<comment type="similarity">
    <text evidence="3 7">Belongs to the glycosyl hydrolase 43 family.</text>
</comment>
<dbReference type="EC" id="3.2.1.99" evidence="4 7"/>
<dbReference type="PANTHER" id="PTHR43301:SF3">
    <property type="entry name" value="ARABINAN ENDO-1,5-ALPHA-L-ARABINOSIDASE A-RELATED"/>
    <property type="match status" value="1"/>
</dbReference>
<dbReference type="CDD" id="cd18831">
    <property type="entry name" value="GH43_AnAbnA-like"/>
    <property type="match status" value="1"/>
</dbReference>
<evidence type="ECO:0000313" key="11">
    <source>
        <dbReference type="EMBL" id="KAK4466381.1"/>
    </source>
</evidence>
<evidence type="ECO:0000256" key="2">
    <source>
        <dbReference type="ARBA" id="ARBA00004834"/>
    </source>
</evidence>
<dbReference type="AlphaFoldDB" id="A0AAV9I419"/>
<evidence type="ECO:0000256" key="9">
    <source>
        <dbReference type="PIRSR" id="PIRSR606710-2"/>
    </source>
</evidence>
<feature type="site" description="Important for catalytic activity, responsible for pKa modulation of the active site Glu and correct orientation of both the proton donor and substrate" evidence="9">
    <location>
        <position position="153"/>
    </location>
</feature>
<dbReference type="GO" id="GO:0005975">
    <property type="term" value="P:carbohydrate metabolic process"/>
    <property type="evidence" value="ECO:0007669"/>
    <property type="project" value="InterPro"/>
</dbReference>